<dbReference type="EMBL" id="CAJNDS010000569">
    <property type="protein sequence ID" value="CAE7219204.1"/>
    <property type="molecule type" value="Genomic_DNA"/>
</dbReference>
<protein>
    <submittedName>
        <fullName evidence="1">Uncharacterized protein</fullName>
    </submittedName>
</protein>
<comment type="caution">
    <text evidence="1">The sequence shown here is derived from an EMBL/GenBank/DDBJ whole genome shotgun (WGS) entry which is preliminary data.</text>
</comment>
<gene>
    <name evidence="1" type="ORF">SNAT2548_LOCUS7925</name>
</gene>
<name>A0A812JZL8_9DINO</name>
<dbReference type="AlphaFoldDB" id="A0A812JZL8"/>
<accession>A0A812JZL8</accession>
<dbReference type="Proteomes" id="UP000604046">
    <property type="component" value="Unassembled WGS sequence"/>
</dbReference>
<reference evidence="1" key="1">
    <citation type="submission" date="2021-02" db="EMBL/GenBank/DDBJ databases">
        <authorList>
            <person name="Dougan E. K."/>
            <person name="Rhodes N."/>
            <person name="Thang M."/>
            <person name="Chan C."/>
        </authorList>
    </citation>
    <scope>NUCLEOTIDE SEQUENCE</scope>
</reference>
<evidence type="ECO:0000313" key="2">
    <source>
        <dbReference type="Proteomes" id="UP000604046"/>
    </source>
</evidence>
<evidence type="ECO:0000313" key="1">
    <source>
        <dbReference type="EMBL" id="CAE7219204.1"/>
    </source>
</evidence>
<keyword evidence="2" id="KW-1185">Reference proteome</keyword>
<sequence>MTLKMVEKILQVSDELNLGLRTDDVTHLGRSAVFPFSSPPALCDEERLLQQILLETGDAFATSSAARDFATATLVQHGIGSKSFLTLGEGDLEQMHFDDTEDEVLARARDLVANAMMEPRRVEAVSLWISEELLCQDVLHQVWEKLKLKAEWAEISSRWSQNFTPPPRKSKNQKMRQKEGLGFRGLGFRVLG</sequence>
<organism evidence="1 2">
    <name type="scientific">Symbiodinium natans</name>
    <dbReference type="NCBI Taxonomy" id="878477"/>
    <lineage>
        <taxon>Eukaryota</taxon>
        <taxon>Sar</taxon>
        <taxon>Alveolata</taxon>
        <taxon>Dinophyceae</taxon>
        <taxon>Suessiales</taxon>
        <taxon>Symbiodiniaceae</taxon>
        <taxon>Symbiodinium</taxon>
    </lineage>
</organism>
<proteinExistence type="predicted"/>